<keyword evidence="2" id="KW-1185">Reference proteome</keyword>
<dbReference type="OrthoDB" id="5291250at2"/>
<proteinExistence type="predicted"/>
<evidence type="ECO:0000313" key="2">
    <source>
        <dbReference type="Proteomes" id="UP000244989"/>
    </source>
</evidence>
<comment type="caution">
    <text evidence="1">The sequence shown here is derived from an EMBL/GenBank/DDBJ whole genome shotgun (WGS) entry which is preliminary data.</text>
</comment>
<evidence type="ECO:0000313" key="1">
    <source>
        <dbReference type="EMBL" id="PWC00741.1"/>
    </source>
</evidence>
<gene>
    <name evidence="1" type="primary">cas7e</name>
    <name evidence="1" type="ORF">DF222_11150</name>
</gene>
<dbReference type="InterPro" id="IPR010148">
    <property type="entry name" value="CRISPR-assoc_prot_CT1975"/>
</dbReference>
<dbReference type="KEGG" id="cyz:C3B44_08650"/>
<protein>
    <submittedName>
        <fullName evidence="1">Type I-E CRISPR-associated protein Cas7/Cse4/CasC</fullName>
    </submittedName>
</protein>
<sequence>MSHHLTINIVSAIPFSNLNRDDTGTPKRINQGGVMRALLSSQSIKRGIRKRYEDASQKASVRSGELSEAIAQRAVELVPETDGNKALKEAKKIINKLTKGSETEGESARSIWLSQEEINTAAQTVANILSPDSAEEKAEIEAFIDGTKTGSLAIAAFGRMFANAPQNNTEAALSVSPAVTTHATSIDTDYFSTVDDLREERNETGATFLGVSQYTNGVFYRSVSIDKKQLRKSWSAFNDEDSRQNLEQLIRAVIYGSARGKEHSTAPYTLPAVVLVEEQRYRTAYDFETPVAAEGQGGYLAGTVDELAKQYQRARDFDAGNFGPVEALAGTYPELDGKFGDLHKQQLDDVIREIVDWIYHD</sequence>
<dbReference type="AlphaFoldDB" id="A0A2U1T419"/>
<dbReference type="Proteomes" id="UP000244989">
    <property type="component" value="Unassembled WGS sequence"/>
</dbReference>
<dbReference type="RefSeq" id="WP_108432018.1">
    <property type="nucleotide sequence ID" value="NZ_CP026947.1"/>
</dbReference>
<dbReference type="EMBL" id="QEEZ01000036">
    <property type="protein sequence ID" value="PWC00741.1"/>
    <property type="molecule type" value="Genomic_DNA"/>
</dbReference>
<reference evidence="2" key="1">
    <citation type="submission" date="2018-04" db="EMBL/GenBank/DDBJ databases">
        <authorList>
            <person name="Liu S."/>
            <person name="Wang Z."/>
            <person name="Li J."/>
        </authorList>
    </citation>
    <scope>NUCLEOTIDE SEQUENCE [LARGE SCALE GENOMIC DNA]</scope>
    <source>
        <strain evidence="2">2189</strain>
    </source>
</reference>
<dbReference type="NCBIfam" id="TIGR01869">
    <property type="entry name" value="casC_Cse4"/>
    <property type="match status" value="1"/>
</dbReference>
<organism evidence="1 2">
    <name type="scientific">Corynebacterium yudongzhengii</name>
    <dbReference type="NCBI Taxonomy" id="2080740"/>
    <lineage>
        <taxon>Bacteria</taxon>
        <taxon>Bacillati</taxon>
        <taxon>Actinomycetota</taxon>
        <taxon>Actinomycetes</taxon>
        <taxon>Mycobacteriales</taxon>
        <taxon>Corynebacteriaceae</taxon>
        <taxon>Corynebacterium</taxon>
    </lineage>
</organism>
<accession>A0A2U1T419</accession>
<name>A0A2U1T419_9CORY</name>
<dbReference type="Pfam" id="PF09344">
    <property type="entry name" value="Cas_CT1975"/>
    <property type="match status" value="1"/>
</dbReference>